<reference evidence="1" key="1">
    <citation type="submission" date="2019-11" db="EMBL/GenBank/DDBJ databases">
        <title>Genomic insights into an expanded diversity of filamentous marine cyanobacteria reveals the extraordinary biosynthetic potential of Moorea and Okeania.</title>
        <authorList>
            <person name="Ferreira Leao T."/>
            <person name="Wang M."/>
            <person name="Moss N."/>
            <person name="Da Silva R."/>
            <person name="Sanders J."/>
            <person name="Nurk S."/>
            <person name="Gurevich A."/>
            <person name="Humphrey G."/>
            <person name="Reher R."/>
            <person name="Zhu Q."/>
            <person name="Belda-Ferre P."/>
            <person name="Glukhov E."/>
            <person name="Rex R."/>
            <person name="Dorrestein P.C."/>
            <person name="Knight R."/>
            <person name="Pevzner P."/>
            <person name="Gerwick W.H."/>
            <person name="Gerwick L."/>
        </authorList>
    </citation>
    <scope>NUCLEOTIDE SEQUENCE</scope>
    <source>
        <strain evidence="1">SIO1C4</strain>
    </source>
</reference>
<accession>A0A6B3NBG1</accession>
<organism evidence="1">
    <name type="scientific">Symploca sp. SIO1C4</name>
    <dbReference type="NCBI Taxonomy" id="2607765"/>
    <lineage>
        <taxon>Bacteria</taxon>
        <taxon>Bacillati</taxon>
        <taxon>Cyanobacteriota</taxon>
        <taxon>Cyanophyceae</taxon>
        <taxon>Coleofasciculales</taxon>
        <taxon>Coleofasciculaceae</taxon>
        <taxon>Symploca</taxon>
    </lineage>
</organism>
<evidence type="ECO:0000313" key="1">
    <source>
        <dbReference type="EMBL" id="NER28863.1"/>
    </source>
</evidence>
<name>A0A6B3NBG1_9CYAN</name>
<protein>
    <submittedName>
        <fullName evidence="1">Uncharacterized protein</fullName>
    </submittedName>
</protein>
<dbReference type="EMBL" id="JAAHFQ010000271">
    <property type="protein sequence ID" value="NER28863.1"/>
    <property type="molecule type" value="Genomic_DNA"/>
</dbReference>
<comment type="caution">
    <text evidence="1">The sequence shown here is derived from an EMBL/GenBank/DDBJ whole genome shotgun (WGS) entry which is preliminary data.</text>
</comment>
<gene>
    <name evidence="1" type="ORF">F6J89_14805</name>
</gene>
<sequence length="124" mass="13869">MADLSGTWLGTYWQRGVPTRFELTLLQGGNTLSGNILDDSYLGEASLTGEVIGRKINFIKRYITSSGHSVRYIGIVSEDQNFMRGQWQVDSFNSGNWEAHRSDNNLSINLETIRVEKVPASSNL</sequence>
<dbReference type="AlphaFoldDB" id="A0A6B3NBG1"/>
<proteinExistence type="predicted"/>